<evidence type="ECO:0000256" key="1">
    <source>
        <dbReference type="SAM" id="MobiDB-lite"/>
    </source>
</evidence>
<accession>A0A1Y2BNF6</accession>
<comment type="caution">
    <text evidence="2">The sequence shown here is derived from an EMBL/GenBank/DDBJ whole genome shotgun (WGS) entry which is preliminary data.</text>
</comment>
<proteinExistence type="predicted"/>
<gene>
    <name evidence="2" type="ORF">BCR33DRAFT_479538</name>
</gene>
<name>A0A1Y2BNF6_9FUNG</name>
<feature type="region of interest" description="Disordered" evidence="1">
    <location>
        <begin position="382"/>
        <end position="427"/>
    </location>
</feature>
<protein>
    <submittedName>
        <fullName evidence="2">Uncharacterized protein</fullName>
    </submittedName>
</protein>
<sequence>MDEYQQKYNSSMEERLKMSESVRFQQAKAIALSTDLALLHSEVESLKKIVSSFGLPAKPSVQDLARYALDYGTSTSGRSVFDPDYEIRPEELIPWLNIVRVLFPNYGPLLRRPQQRQIIDESVKEFLETKLETEEDVEACRIATPPSTNTTTAASASGATPLYSNEDTNSHLVAKYHALPKELVSEFKDWIEERMDDLIESYPKSPASEDGAYSATARHNLLLQQQQQQRKAIYSMPARGHHIAQDSMSGLSKLPTEIVSSLHFPTPVPPILPSGAPNVEQFRAWTDVIRARHKTFQRATPPMSKHARLFLQNKKLPVLCLVPGSSVRISKATFAIPGALHDQFLAYMEAAFLKGGVFGEKALHSAAPRRIVGGGPGWDDVGFGSGSGGGSVGGGSNSGVETPVSVQGGGCGGGSGGGSVGSGGDIGGEDLGHVLQGMFSEVGEKRGLDEMMMGGGQERVQEDVVSEKRQKVDVVHSHSQGMPLSVLTSMDSSEASYQVMSEGAITFAPAL</sequence>
<dbReference type="Proteomes" id="UP000193642">
    <property type="component" value="Unassembled WGS sequence"/>
</dbReference>
<dbReference type="EMBL" id="MCGO01000056">
    <property type="protein sequence ID" value="ORY36280.1"/>
    <property type="molecule type" value="Genomic_DNA"/>
</dbReference>
<reference evidence="2 3" key="1">
    <citation type="submission" date="2016-07" db="EMBL/GenBank/DDBJ databases">
        <title>Pervasive Adenine N6-methylation of Active Genes in Fungi.</title>
        <authorList>
            <consortium name="DOE Joint Genome Institute"/>
            <person name="Mondo S.J."/>
            <person name="Dannebaum R.O."/>
            <person name="Kuo R.C."/>
            <person name="Labutti K."/>
            <person name="Haridas S."/>
            <person name="Kuo A."/>
            <person name="Salamov A."/>
            <person name="Ahrendt S.R."/>
            <person name="Lipzen A."/>
            <person name="Sullivan W."/>
            <person name="Andreopoulos W.B."/>
            <person name="Clum A."/>
            <person name="Lindquist E."/>
            <person name="Daum C."/>
            <person name="Ramamoorthy G.K."/>
            <person name="Gryganskyi A."/>
            <person name="Culley D."/>
            <person name="Magnuson J.K."/>
            <person name="James T.Y."/>
            <person name="O'Malley M.A."/>
            <person name="Stajich J.E."/>
            <person name="Spatafora J.W."/>
            <person name="Visel A."/>
            <person name="Grigoriev I.V."/>
        </authorList>
    </citation>
    <scope>NUCLEOTIDE SEQUENCE [LARGE SCALE GENOMIC DNA]</scope>
    <source>
        <strain evidence="2 3">JEL800</strain>
    </source>
</reference>
<feature type="compositionally biased region" description="Gly residues" evidence="1">
    <location>
        <begin position="382"/>
        <end position="397"/>
    </location>
</feature>
<keyword evidence="3" id="KW-1185">Reference proteome</keyword>
<evidence type="ECO:0000313" key="3">
    <source>
        <dbReference type="Proteomes" id="UP000193642"/>
    </source>
</evidence>
<dbReference type="AlphaFoldDB" id="A0A1Y2BNF6"/>
<feature type="compositionally biased region" description="Gly residues" evidence="1">
    <location>
        <begin position="407"/>
        <end position="426"/>
    </location>
</feature>
<dbReference type="OrthoDB" id="2159046at2759"/>
<organism evidence="2 3">
    <name type="scientific">Rhizoclosmatium globosum</name>
    <dbReference type="NCBI Taxonomy" id="329046"/>
    <lineage>
        <taxon>Eukaryota</taxon>
        <taxon>Fungi</taxon>
        <taxon>Fungi incertae sedis</taxon>
        <taxon>Chytridiomycota</taxon>
        <taxon>Chytridiomycota incertae sedis</taxon>
        <taxon>Chytridiomycetes</taxon>
        <taxon>Chytridiales</taxon>
        <taxon>Chytriomycetaceae</taxon>
        <taxon>Rhizoclosmatium</taxon>
    </lineage>
</organism>
<evidence type="ECO:0000313" key="2">
    <source>
        <dbReference type="EMBL" id="ORY36280.1"/>
    </source>
</evidence>